<dbReference type="PANTHER" id="PTHR22930:SF85">
    <property type="entry name" value="GH03217P-RELATED"/>
    <property type="match status" value="1"/>
</dbReference>
<dbReference type="Pfam" id="PF13359">
    <property type="entry name" value="DDE_Tnp_4"/>
    <property type="match status" value="1"/>
</dbReference>
<dbReference type="PANTHER" id="PTHR22930">
    <property type="match status" value="1"/>
</dbReference>
<dbReference type="GO" id="GO:0046872">
    <property type="term" value="F:metal ion binding"/>
    <property type="evidence" value="ECO:0007669"/>
    <property type="project" value="UniProtKB-KW"/>
</dbReference>
<dbReference type="GO" id="GO:0005634">
    <property type="term" value="C:nucleus"/>
    <property type="evidence" value="ECO:0007669"/>
    <property type="project" value="UniProtKB-SubCell"/>
</dbReference>
<dbReference type="AlphaFoldDB" id="A0A5N4B197"/>
<proteinExistence type="inferred from homology"/>
<comment type="cofactor">
    <cofactor evidence="1">
        <name>a divalent metal cation</name>
        <dbReference type="ChEBI" id="CHEBI:60240"/>
    </cofactor>
</comment>
<evidence type="ECO:0000259" key="8">
    <source>
        <dbReference type="Pfam" id="PF13359"/>
    </source>
</evidence>
<evidence type="ECO:0000256" key="1">
    <source>
        <dbReference type="ARBA" id="ARBA00001968"/>
    </source>
</evidence>
<keyword evidence="10" id="KW-1185">Reference proteome</keyword>
<keyword evidence="4" id="KW-0540">Nuclease</keyword>
<comment type="caution">
    <text evidence="9">The sequence shown here is derived from an EMBL/GenBank/DDBJ whole genome shotgun (WGS) entry which is preliminary data.</text>
</comment>
<evidence type="ECO:0000313" key="10">
    <source>
        <dbReference type="Proteomes" id="UP000327044"/>
    </source>
</evidence>
<comment type="similarity">
    <text evidence="3">Belongs to the HARBI1 family.</text>
</comment>
<evidence type="ECO:0000256" key="5">
    <source>
        <dbReference type="ARBA" id="ARBA00022723"/>
    </source>
</evidence>
<evidence type="ECO:0000256" key="4">
    <source>
        <dbReference type="ARBA" id="ARBA00022722"/>
    </source>
</evidence>
<dbReference type="Proteomes" id="UP000327044">
    <property type="component" value="Unassembled WGS sequence"/>
</dbReference>
<feature type="domain" description="DDE Tnp4" evidence="8">
    <location>
        <begin position="162"/>
        <end position="316"/>
    </location>
</feature>
<evidence type="ECO:0000256" key="7">
    <source>
        <dbReference type="ARBA" id="ARBA00023242"/>
    </source>
</evidence>
<accession>A0A5N4B197</accession>
<comment type="subcellular location">
    <subcellularLocation>
        <location evidence="2">Nucleus</location>
    </subcellularLocation>
</comment>
<name>A0A5N4B197_PHOPY</name>
<evidence type="ECO:0000313" key="9">
    <source>
        <dbReference type="EMBL" id="KAB0803372.1"/>
    </source>
</evidence>
<dbReference type="InterPro" id="IPR027806">
    <property type="entry name" value="HARBI1_dom"/>
</dbReference>
<sequence length="369" mass="42476">MENAFIMVISIADDMFFGSDEEDESGTVPKVVDYGEEIVPPYSDHQFKTHFRVGPAIFELLVGMVHDVVPQEVHCGRQAIPLEKQIIITLWCLANIESFRSVADRFGITKSTCWDVLYRTCKHLLRVNNVHHIISWPIGARCQRIMNEFQSVNGFPGIIGAIDECHIRIKKPQEHPNSYCNRKNYHSVLLQGVCDHSKVFLDVYAGEPGSMHDMGMFRKSDLYYRIINNEIEFPQDSHLIGDLAYKLSTTLMVGFKNLGGLTNAQMNFNYKLSQCRVDIENAFGYLKGRFRRLKYMETIRLDLMSLLIVSSCILHNLCIFNNDLPENIVMDNEVQEIRNDILHEPHVDQFEENQAIIKRTMIMNALVID</sequence>
<dbReference type="InterPro" id="IPR045249">
    <property type="entry name" value="HARBI1-like"/>
</dbReference>
<protein>
    <recommendedName>
        <fullName evidence="8">DDE Tnp4 domain-containing protein</fullName>
    </recommendedName>
</protein>
<gene>
    <name evidence="9" type="ORF">PPYR_00342</name>
</gene>
<dbReference type="EMBL" id="VVIM01000001">
    <property type="protein sequence ID" value="KAB0803372.1"/>
    <property type="molecule type" value="Genomic_DNA"/>
</dbReference>
<evidence type="ECO:0000256" key="6">
    <source>
        <dbReference type="ARBA" id="ARBA00022801"/>
    </source>
</evidence>
<reference evidence="9 10" key="1">
    <citation type="journal article" date="2018" name="Elife">
        <title>Firefly genomes illuminate parallel origins of bioluminescence in beetles.</title>
        <authorList>
            <person name="Fallon T.R."/>
            <person name="Lower S.E."/>
            <person name="Chang C.H."/>
            <person name="Bessho-Uehara M."/>
            <person name="Martin G.J."/>
            <person name="Bewick A.J."/>
            <person name="Behringer M."/>
            <person name="Debat H.J."/>
            <person name="Wong I."/>
            <person name="Day J.C."/>
            <person name="Suvorov A."/>
            <person name="Silva C.J."/>
            <person name="Stanger-Hall K.F."/>
            <person name="Hall D.W."/>
            <person name="Schmitz R.J."/>
            <person name="Nelson D.R."/>
            <person name="Lewis S.M."/>
            <person name="Shigenobu S."/>
            <person name="Bybee S.M."/>
            <person name="Larracuente A.M."/>
            <person name="Oba Y."/>
            <person name="Weng J.K."/>
        </authorList>
    </citation>
    <scope>NUCLEOTIDE SEQUENCE [LARGE SCALE GENOMIC DNA]</scope>
    <source>
        <strain evidence="9">1611_PpyrPB1</strain>
        <tissue evidence="9">Whole body</tissue>
    </source>
</reference>
<keyword evidence="7" id="KW-0539">Nucleus</keyword>
<evidence type="ECO:0000256" key="2">
    <source>
        <dbReference type="ARBA" id="ARBA00004123"/>
    </source>
</evidence>
<keyword evidence="5" id="KW-0479">Metal-binding</keyword>
<keyword evidence="6" id="KW-0378">Hydrolase</keyword>
<organism evidence="9 10">
    <name type="scientific">Photinus pyralis</name>
    <name type="common">Common eastern firefly</name>
    <name type="synonym">Lampyris pyralis</name>
    <dbReference type="NCBI Taxonomy" id="7054"/>
    <lineage>
        <taxon>Eukaryota</taxon>
        <taxon>Metazoa</taxon>
        <taxon>Ecdysozoa</taxon>
        <taxon>Arthropoda</taxon>
        <taxon>Hexapoda</taxon>
        <taxon>Insecta</taxon>
        <taxon>Pterygota</taxon>
        <taxon>Neoptera</taxon>
        <taxon>Endopterygota</taxon>
        <taxon>Coleoptera</taxon>
        <taxon>Polyphaga</taxon>
        <taxon>Elateriformia</taxon>
        <taxon>Elateroidea</taxon>
        <taxon>Lampyridae</taxon>
        <taxon>Lampyrinae</taxon>
        <taxon>Photinus</taxon>
    </lineage>
</organism>
<evidence type="ECO:0000256" key="3">
    <source>
        <dbReference type="ARBA" id="ARBA00006958"/>
    </source>
</evidence>
<dbReference type="GO" id="GO:0004518">
    <property type="term" value="F:nuclease activity"/>
    <property type="evidence" value="ECO:0007669"/>
    <property type="project" value="UniProtKB-KW"/>
</dbReference>
<dbReference type="GO" id="GO:0016787">
    <property type="term" value="F:hydrolase activity"/>
    <property type="evidence" value="ECO:0007669"/>
    <property type="project" value="UniProtKB-KW"/>
</dbReference>
<dbReference type="InParanoid" id="A0A5N4B197"/>